<protein>
    <submittedName>
        <fullName evidence="2">Plastocyanin</fullName>
    </submittedName>
</protein>
<reference evidence="2 3" key="1">
    <citation type="submission" date="2016-03" db="EMBL/GenBank/DDBJ databases">
        <title>Deep-sea bacteria in the southern Pacific.</title>
        <authorList>
            <person name="Tang K."/>
        </authorList>
    </citation>
    <scope>NUCLEOTIDE SEQUENCE [LARGE SCALE GENOMIC DNA]</scope>
    <source>
        <strain evidence="2 3">JLT2016</strain>
    </source>
</reference>
<keyword evidence="3" id="KW-1185">Reference proteome</keyword>
<dbReference type="Proteomes" id="UP000186559">
    <property type="component" value="Chromosome"/>
</dbReference>
<evidence type="ECO:0000313" key="3">
    <source>
        <dbReference type="Proteomes" id="UP000186559"/>
    </source>
</evidence>
<gene>
    <name evidence="2" type="ORF">Ga0080559_TMP2572</name>
</gene>
<dbReference type="OrthoDB" id="7856719at2"/>
<dbReference type="KEGG" id="tpro:Ga0080559_TMP2572"/>
<organism evidence="2 3">
    <name type="scientific">Salipiger profundus</name>
    <dbReference type="NCBI Taxonomy" id="1229727"/>
    <lineage>
        <taxon>Bacteria</taxon>
        <taxon>Pseudomonadati</taxon>
        <taxon>Pseudomonadota</taxon>
        <taxon>Alphaproteobacteria</taxon>
        <taxon>Rhodobacterales</taxon>
        <taxon>Roseobacteraceae</taxon>
        <taxon>Salipiger</taxon>
    </lineage>
</organism>
<dbReference type="InterPro" id="IPR008972">
    <property type="entry name" value="Cupredoxin"/>
</dbReference>
<dbReference type="STRING" id="1229727.Ga0080559_TMP2572"/>
<dbReference type="AlphaFoldDB" id="A0A1U7D5I9"/>
<keyword evidence="1" id="KW-0732">Signal</keyword>
<accession>A0A1U7D5I9</accession>
<dbReference type="SUPFAM" id="SSF49503">
    <property type="entry name" value="Cupredoxins"/>
    <property type="match status" value="1"/>
</dbReference>
<dbReference type="RefSeq" id="WP_076623439.1">
    <property type="nucleotide sequence ID" value="NZ_BMEW01000013.1"/>
</dbReference>
<feature type="signal peptide" evidence="1">
    <location>
        <begin position="1"/>
        <end position="21"/>
    </location>
</feature>
<evidence type="ECO:0000313" key="2">
    <source>
        <dbReference type="EMBL" id="APX23368.1"/>
    </source>
</evidence>
<feature type="chain" id="PRO_5010543104" evidence="1">
    <location>
        <begin position="22"/>
        <end position="135"/>
    </location>
</feature>
<evidence type="ECO:0000256" key="1">
    <source>
        <dbReference type="SAM" id="SignalP"/>
    </source>
</evidence>
<name>A0A1U7D5I9_9RHOB</name>
<sequence length="135" mass="14499" precursor="true">MLRKTGILVLALGSLAAPLQAAEHYVLMMGIGYFPDQIYPDVGDTVRFVNESDLPMSAVATDQSWSTGLLLPAGQTVITVAEGMTQTFGDLLTEGSLATGVIDYTSEPPLDLERNLERNHEASYVADPVPDTTQN</sequence>
<dbReference type="Gene3D" id="2.60.40.420">
    <property type="entry name" value="Cupredoxins - blue copper proteins"/>
    <property type="match status" value="1"/>
</dbReference>
<proteinExistence type="predicted"/>
<dbReference type="EMBL" id="CP014796">
    <property type="protein sequence ID" value="APX23368.1"/>
    <property type="molecule type" value="Genomic_DNA"/>
</dbReference>